<evidence type="ECO:0000313" key="3">
    <source>
        <dbReference type="Proteomes" id="UP001500037"/>
    </source>
</evidence>
<feature type="transmembrane region" description="Helical" evidence="1">
    <location>
        <begin position="37"/>
        <end position="55"/>
    </location>
</feature>
<feature type="transmembrane region" description="Helical" evidence="1">
    <location>
        <begin position="6"/>
        <end position="25"/>
    </location>
</feature>
<evidence type="ECO:0000256" key="1">
    <source>
        <dbReference type="SAM" id="Phobius"/>
    </source>
</evidence>
<sequence>MPLALEATVFAVIGLLAGLAALTLVPEYYPMARGLTMGTALVSALLSGLVTRFTLAGDGAAPTLVITVLCTGLLTSVLARPDLAARRGSHRRGRHAH</sequence>
<organism evidence="2 3">
    <name type="scientific">Kitasatospora nipponensis</name>
    <dbReference type="NCBI Taxonomy" id="258049"/>
    <lineage>
        <taxon>Bacteria</taxon>
        <taxon>Bacillati</taxon>
        <taxon>Actinomycetota</taxon>
        <taxon>Actinomycetes</taxon>
        <taxon>Kitasatosporales</taxon>
        <taxon>Streptomycetaceae</taxon>
        <taxon>Kitasatospora</taxon>
    </lineage>
</organism>
<proteinExistence type="predicted"/>
<reference evidence="2 3" key="1">
    <citation type="journal article" date="2019" name="Int. J. Syst. Evol. Microbiol.">
        <title>The Global Catalogue of Microorganisms (GCM) 10K type strain sequencing project: providing services to taxonomists for standard genome sequencing and annotation.</title>
        <authorList>
            <consortium name="The Broad Institute Genomics Platform"/>
            <consortium name="The Broad Institute Genome Sequencing Center for Infectious Disease"/>
            <person name="Wu L."/>
            <person name="Ma J."/>
        </authorList>
    </citation>
    <scope>NUCLEOTIDE SEQUENCE [LARGE SCALE GENOMIC DNA]</scope>
    <source>
        <strain evidence="2 3">JCM 13004</strain>
    </source>
</reference>
<name>A0ABN1T764_9ACTN</name>
<keyword evidence="3" id="KW-1185">Reference proteome</keyword>
<dbReference type="Proteomes" id="UP001500037">
    <property type="component" value="Unassembled WGS sequence"/>
</dbReference>
<keyword evidence="1" id="KW-0812">Transmembrane</keyword>
<gene>
    <name evidence="2" type="ORF">GCM10009665_74060</name>
</gene>
<keyword evidence="1" id="KW-1133">Transmembrane helix</keyword>
<dbReference type="EMBL" id="BAAALF010000273">
    <property type="protein sequence ID" value="GAA1068883.1"/>
    <property type="molecule type" value="Genomic_DNA"/>
</dbReference>
<comment type="caution">
    <text evidence="2">The sequence shown here is derived from an EMBL/GenBank/DDBJ whole genome shotgun (WGS) entry which is preliminary data.</text>
</comment>
<dbReference type="RefSeq" id="WP_344446654.1">
    <property type="nucleotide sequence ID" value="NZ_BAAALF010000273.1"/>
</dbReference>
<accession>A0ABN1T764</accession>
<feature type="transmembrane region" description="Helical" evidence="1">
    <location>
        <begin position="61"/>
        <end position="79"/>
    </location>
</feature>
<protein>
    <submittedName>
        <fullName evidence="2">Uncharacterized protein</fullName>
    </submittedName>
</protein>
<keyword evidence="1" id="KW-0472">Membrane</keyword>
<evidence type="ECO:0000313" key="2">
    <source>
        <dbReference type="EMBL" id="GAA1068883.1"/>
    </source>
</evidence>